<protein>
    <submittedName>
        <fullName evidence="4">Gliding motility-associated ABC transporter substrate-binding protein GldG</fullName>
    </submittedName>
</protein>
<dbReference type="InterPro" id="IPR055396">
    <property type="entry name" value="DUF7088"/>
</dbReference>
<dbReference type="NCBIfam" id="TIGR03521">
    <property type="entry name" value="GldG"/>
    <property type="match status" value="1"/>
</dbReference>
<dbReference type="Pfam" id="PF23357">
    <property type="entry name" value="DUF7088"/>
    <property type="match status" value="1"/>
</dbReference>
<keyword evidence="1" id="KW-0812">Transmembrane</keyword>
<dbReference type="AlphaFoldDB" id="A0A179DLW9"/>
<evidence type="ECO:0000313" key="4">
    <source>
        <dbReference type="EMBL" id="OAQ41898.1"/>
    </source>
</evidence>
<feature type="domain" description="ABC-type uncharacterised transport system" evidence="2">
    <location>
        <begin position="194"/>
        <end position="500"/>
    </location>
</feature>
<accession>A0A179DLW9</accession>
<organism evidence="4 5">
    <name type="scientific">Pedobacter psychrophilus</name>
    <dbReference type="NCBI Taxonomy" id="1826909"/>
    <lineage>
        <taxon>Bacteria</taxon>
        <taxon>Pseudomonadati</taxon>
        <taxon>Bacteroidota</taxon>
        <taxon>Sphingobacteriia</taxon>
        <taxon>Sphingobacteriales</taxon>
        <taxon>Sphingobacteriaceae</taxon>
        <taxon>Pedobacter</taxon>
    </lineage>
</organism>
<name>A0A179DLW9_9SPHI</name>
<dbReference type="Pfam" id="PF09822">
    <property type="entry name" value="ABC_transp_aux"/>
    <property type="match status" value="1"/>
</dbReference>
<sequence>MVNQQKKKDFTQLIIVIVAIIIINVLSQFAFTRIDFTKEKRYTISNISTQILQNLKEPVKVTVYLEGDFPSGFKRLRSATKDLLIDYKAYAGSNLTFEFIDPIAGKNQQEQEEIYHQLQQKGIEPTNLSVKTESGLSQKMIFPAAIVSYQGKEIPVKLLQTRIGISPEEVLNNSIQNLEYAFSSAIKKVSSGGKPRVGFTEGHGELDDAHLQDAMKSLSDGYETGRIDLSQITYDGLSKLKVMVIAKPETEFSELEKYKIDQFLMKGGKIIWSIDQVNADLDSMRNSRNGEQLAFQKKLNLDDQLFTYGIRINYDLIGDMNCGQIPVSTGEVAGQAQIQMVPWLFYPIIMPVSSHPIVKNLDGIKTEFINTIDTIATKNVKKTIILTTSPYNRELETPTIVSLNMIEDTPDPKRFQSMPKPVSVLLEGSFKSNFLNRPIPEGVNFPVANINKSVNTKMLVFSDGDVFKNEVSAKDGSIFPLGYDKYNQQTFGNKTFLLNALDYLTDDSGLISLRTKEIKLRLLDKGKLVAEKTKWQLINTLLPLIMLIAFGIFQHIYRKRKYAI</sequence>
<evidence type="ECO:0000256" key="1">
    <source>
        <dbReference type="SAM" id="Phobius"/>
    </source>
</evidence>
<feature type="domain" description="DUF7088" evidence="3">
    <location>
        <begin position="38"/>
        <end position="148"/>
    </location>
</feature>
<keyword evidence="1" id="KW-1133">Transmembrane helix</keyword>
<evidence type="ECO:0000259" key="2">
    <source>
        <dbReference type="Pfam" id="PF09822"/>
    </source>
</evidence>
<feature type="transmembrane region" description="Helical" evidence="1">
    <location>
        <begin position="12"/>
        <end position="31"/>
    </location>
</feature>
<dbReference type="OrthoDB" id="9777219at2"/>
<dbReference type="InterPro" id="IPR019863">
    <property type="entry name" value="Motility-assoc_ABC-rel_GldG"/>
</dbReference>
<evidence type="ECO:0000313" key="5">
    <source>
        <dbReference type="Proteomes" id="UP000078459"/>
    </source>
</evidence>
<feature type="transmembrane region" description="Helical" evidence="1">
    <location>
        <begin position="537"/>
        <end position="557"/>
    </location>
</feature>
<dbReference type="Proteomes" id="UP000078459">
    <property type="component" value="Unassembled WGS sequence"/>
</dbReference>
<keyword evidence="1" id="KW-0472">Membrane</keyword>
<dbReference type="InterPro" id="IPR019196">
    <property type="entry name" value="ABC_transp_unknown"/>
</dbReference>
<keyword evidence="5" id="KW-1185">Reference proteome</keyword>
<reference evidence="4 5" key="1">
    <citation type="submission" date="2016-04" db="EMBL/GenBank/DDBJ databases">
        <authorList>
            <person name="Evans L.H."/>
            <person name="Alamgir A."/>
            <person name="Owens N."/>
            <person name="Weber N.D."/>
            <person name="Virtaneva K."/>
            <person name="Barbian K."/>
            <person name="Babar A."/>
            <person name="Rosenke K."/>
        </authorList>
    </citation>
    <scope>NUCLEOTIDE SEQUENCE [LARGE SCALE GENOMIC DNA]</scope>
    <source>
        <strain evidence="4 5">CCM 8644</strain>
    </source>
</reference>
<proteinExistence type="predicted"/>
<dbReference type="STRING" id="1826909.A5893_01915"/>
<dbReference type="RefSeq" id="WP_068820933.1">
    <property type="nucleotide sequence ID" value="NZ_LWHJ01000011.1"/>
</dbReference>
<dbReference type="EMBL" id="LWHJ01000011">
    <property type="protein sequence ID" value="OAQ41898.1"/>
    <property type="molecule type" value="Genomic_DNA"/>
</dbReference>
<reference evidence="4 5" key="2">
    <citation type="submission" date="2016-06" db="EMBL/GenBank/DDBJ databases">
        <title>Pedobacter psychrophilus sp. nov., isolated from Antarctic fragmentary rock.</title>
        <authorList>
            <person name="Svec P."/>
        </authorList>
    </citation>
    <scope>NUCLEOTIDE SEQUENCE [LARGE SCALE GENOMIC DNA]</scope>
    <source>
        <strain evidence="4 5">CCM 8644</strain>
    </source>
</reference>
<comment type="caution">
    <text evidence="4">The sequence shown here is derived from an EMBL/GenBank/DDBJ whole genome shotgun (WGS) entry which is preliminary data.</text>
</comment>
<gene>
    <name evidence="4" type="ORF">A5893_01915</name>
</gene>
<evidence type="ECO:0000259" key="3">
    <source>
        <dbReference type="Pfam" id="PF23357"/>
    </source>
</evidence>